<dbReference type="GeneID" id="54559043"/>
<name>A0A6A6CQU0_ZASCE</name>
<feature type="signal peptide" evidence="2">
    <location>
        <begin position="1"/>
        <end position="18"/>
    </location>
</feature>
<feature type="region of interest" description="Disordered" evidence="1">
    <location>
        <begin position="80"/>
        <end position="107"/>
    </location>
</feature>
<accession>A0A6A6CQU0</accession>
<keyword evidence="4" id="KW-1185">Reference proteome</keyword>
<organism evidence="3 4">
    <name type="scientific">Zasmidium cellare ATCC 36951</name>
    <dbReference type="NCBI Taxonomy" id="1080233"/>
    <lineage>
        <taxon>Eukaryota</taxon>
        <taxon>Fungi</taxon>
        <taxon>Dikarya</taxon>
        <taxon>Ascomycota</taxon>
        <taxon>Pezizomycotina</taxon>
        <taxon>Dothideomycetes</taxon>
        <taxon>Dothideomycetidae</taxon>
        <taxon>Mycosphaerellales</taxon>
        <taxon>Mycosphaerellaceae</taxon>
        <taxon>Zasmidium</taxon>
    </lineage>
</organism>
<dbReference type="PROSITE" id="PS51257">
    <property type="entry name" value="PROKAR_LIPOPROTEIN"/>
    <property type="match status" value="1"/>
</dbReference>
<dbReference type="RefSeq" id="XP_033669389.1">
    <property type="nucleotide sequence ID" value="XM_033805771.1"/>
</dbReference>
<sequence length="194" mass="21046">MKPLTTFLLALFSTSCLGTPTGETNQLITSECLLNVPNGLQLCVDKKTTTGNMLHGWPCDQAKKTARNSHVSFTAQTAPSKYDLSGSSPSAAIPQQQRSLAHEASKRLPTIGERDEMMEKILIMLISVLPSDVGSTRQAGLSVSGPDKALRVRSSRFLVTPMLSVLRLGMIVRSDMATAVILRWRIVLDAEHGI</sequence>
<evidence type="ECO:0000313" key="4">
    <source>
        <dbReference type="Proteomes" id="UP000799537"/>
    </source>
</evidence>
<evidence type="ECO:0000313" key="3">
    <source>
        <dbReference type="EMBL" id="KAF2168500.1"/>
    </source>
</evidence>
<evidence type="ECO:0000256" key="1">
    <source>
        <dbReference type="SAM" id="MobiDB-lite"/>
    </source>
</evidence>
<reference evidence="3" key="1">
    <citation type="journal article" date="2020" name="Stud. Mycol.">
        <title>101 Dothideomycetes genomes: a test case for predicting lifestyles and emergence of pathogens.</title>
        <authorList>
            <person name="Haridas S."/>
            <person name="Albert R."/>
            <person name="Binder M."/>
            <person name="Bloem J."/>
            <person name="Labutti K."/>
            <person name="Salamov A."/>
            <person name="Andreopoulos B."/>
            <person name="Baker S."/>
            <person name="Barry K."/>
            <person name="Bills G."/>
            <person name="Bluhm B."/>
            <person name="Cannon C."/>
            <person name="Castanera R."/>
            <person name="Culley D."/>
            <person name="Daum C."/>
            <person name="Ezra D."/>
            <person name="Gonzalez J."/>
            <person name="Henrissat B."/>
            <person name="Kuo A."/>
            <person name="Liang C."/>
            <person name="Lipzen A."/>
            <person name="Lutzoni F."/>
            <person name="Magnuson J."/>
            <person name="Mondo S."/>
            <person name="Nolan M."/>
            <person name="Ohm R."/>
            <person name="Pangilinan J."/>
            <person name="Park H.-J."/>
            <person name="Ramirez L."/>
            <person name="Alfaro M."/>
            <person name="Sun H."/>
            <person name="Tritt A."/>
            <person name="Yoshinaga Y."/>
            <person name="Zwiers L.-H."/>
            <person name="Turgeon B."/>
            <person name="Goodwin S."/>
            <person name="Spatafora J."/>
            <person name="Crous P."/>
            <person name="Grigoriev I."/>
        </authorList>
    </citation>
    <scope>NUCLEOTIDE SEQUENCE</scope>
    <source>
        <strain evidence="3">ATCC 36951</strain>
    </source>
</reference>
<keyword evidence="2" id="KW-0732">Signal</keyword>
<evidence type="ECO:0000256" key="2">
    <source>
        <dbReference type="SAM" id="SignalP"/>
    </source>
</evidence>
<dbReference type="Proteomes" id="UP000799537">
    <property type="component" value="Unassembled WGS sequence"/>
</dbReference>
<proteinExistence type="predicted"/>
<dbReference type="AlphaFoldDB" id="A0A6A6CQU0"/>
<feature type="compositionally biased region" description="Polar residues" evidence="1">
    <location>
        <begin position="80"/>
        <end position="99"/>
    </location>
</feature>
<protein>
    <submittedName>
        <fullName evidence="3">Uncharacterized protein</fullName>
    </submittedName>
</protein>
<feature type="chain" id="PRO_5025580245" evidence="2">
    <location>
        <begin position="19"/>
        <end position="194"/>
    </location>
</feature>
<dbReference type="EMBL" id="ML993590">
    <property type="protein sequence ID" value="KAF2168500.1"/>
    <property type="molecule type" value="Genomic_DNA"/>
</dbReference>
<gene>
    <name evidence="3" type="ORF">M409DRAFT_21249</name>
</gene>